<proteinExistence type="predicted"/>
<evidence type="ECO:0000313" key="4">
    <source>
        <dbReference type="Proteomes" id="UP000559182"/>
    </source>
</evidence>
<name>A0A839N475_9MICO</name>
<dbReference type="RefSeq" id="WP_183320686.1">
    <property type="nucleotide sequence ID" value="NZ_JACHVQ010000001.1"/>
</dbReference>
<feature type="signal peptide" evidence="2">
    <location>
        <begin position="1"/>
        <end position="22"/>
    </location>
</feature>
<accession>A0A839N475</accession>
<evidence type="ECO:0000256" key="2">
    <source>
        <dbReference type="SAM" id="SignalP"/>
    </source>
</evidence>
<dbReference type="EMBL" id="JACHVQ010000001">
    <property type="protein sequence ID" value="MBB2892538.1"/>
    <property type="molecule type" value="Genomic_DNA"/>
</dbReference>
<dbReference type="AlphaFoldDB" id="A0A839N475"/>
<evidence type="ECO:0000313" key="3">
    <source>
        <dbReference type="EMBL" id="MBB2892538.1"/>
    </source>
</evidence>
<gene>
    <name evidence="3" type="ORF">FHU39_002522</name>
</gene>
<comment type="caution">
    <text evidence="3">The sequence shown here is derived from an EMBL/GenBank/DDBJ whole genome shotgun (WGS) entry which is preliminary data.</text>
</comment>
<evidence type="ECO:0000256" key="1">
    <source>
        <dbReference type="SAM" id="MobiDB-lite"/>
    </source>
</evidence>
<feature type="chain" id="PRO_5038624677" evidence="2">
    <location>
        <begin position="23"/>
        <end position="114"/>
    </location>
</feature>
<keyword evidence="2" id="KW-0732">Signal</keyword>
<reference evidence="3 4" key="1">
    <citation type="submission" date="2020-08" db="EMBL/GenBank/DDBJ databases">
        <title>Sequencing the genomes of 1000 actinobacteria strains.</title>
        <authorList>
            <person name="Klenk H.-P."/>
        </authorList>
    </citation>
    <scope>NUCLEOTIDE SEQUENCE [LARGE SCALE GENOMIC DNA]</scope>
    <source>
        <strain evidence="3 4">DSM 105369</strain>
    </source>
</reference>
<keyword evidence="4" id="KW-1185">Reference proteome</keyword>
<feature type="region of interest" description="Disordered" evidence="1">
    <location>
        <begin position="82"/>
        <end position="102"/>
    </location>
</feature>
<dbReference type="PROSITE" id="PS51257">
    <property type="entry name" value="PROKAR_LIPOPROTEIN"/>
    <property type="match status" value="1"/>
</dbReference>
<protein>
    <submittedName>
        <fullName evidence="3">Uncharacterized protein</fullName>
    </submittedName>
</protein>
<sequence>MKIVSRTAAAALLITLPMALGACSSSGGSKPAKADVQAGFTKALKGQSEAKGAPDSLVNKMSGCVVDKIYNKVSNKTLNAIKSGDTSNKISSDDESTLNDATNSCGKSLVSAAS</sequence>
<organism evidence="3 4">
    <name type="scientific">Flexivirga oryzae</name>
    <dbReference type="NCBI Taxonomy" id="1794944"/>
    <lineage>
        <taxon>Bacteria</taxon>
        <taxon>Bacillati</taxon>
        <taxon>Actinomycetota</taxon>
        <taxon>Actinomycetes</taxon>
        <taxon>Micrococcales</taxon>
        <taxon>Dermacoccaceae</taxon>
        <taxon>Flexivirga</taxon>
    </lineage>
</organism>
<dbReference type="Proteomes" id="UP000559182">
    <property type="component" value="Unassembled WGS sequence"/>
</dbReference>